<accession>A0ABW5T0C0</accession>
<dbReference type="Proteomes" id="UP001597520">
    <property type="component" value="Unassembled WGS sequence"/>
</dbReference>
<dbReference type="RefSeq" id="WP_380712443.1">
    <property type="nucleotide sequence ID" value="NZ_JBHUML010000002.1"/>
</dbReference>
<feature type="region of interest" description="Disordered" evidence="1">
    <location>
        <begin position="374"/>
        <end position="477"/>
    </location>
</feature>
<comment type="caution">
    <text evidence="2">The sequence shown here is derived from an EMBL/GenBank/DDBJ whole genome shotgun (WGS) entry which is preliminary data.</text>
</comment>
<keyword evidence="3" id="KW-1185">Reference proteome</keyword>
<feature type="compositionally biased region" description="Polar residues" evidence="1">
    <location>
        <begin position="467"/>
        <end position="477"/>
    </location>
</feature>
<sequence>MKRNSYIEKAMLLFTCLTGVILLFALGGAAAYEYVWPEEETLPSEAVAGGVDIGGMKRSEAEESVSEEWKNWQQQAGVALRLFDEEVVIEGDRFTAEVKESVQQAFTDHNVPLHVSWNSGENALPEALDRFSFVHLRDRIDMTALNEQIRTIDNVTQNQTQTLDTGTFFMEELPLESTTFNRVTLSPGMSGSALEDWSRALDGYEMEGNSVFSLLEVLEESGNTVYDDPALDALATGIFQVLAATNFELSERHINEELPPYAAPGEGAHVDVPDRGLVFYNPNIYTYQWNVSWNGSELSLSLSGPEFLHSYTLEQQDEQTIQPRTVVQFDENRTSGGRQTIREGENGYYAEAVRVVTDADGNMLKEMVLGQDYYPPEHRVEEESLQTADEKEEELPDIVTDDGEGNENDSQSQMPDEQNEEGEQENEGTNPDSTEQSPPEDSGENEENESSKETQAGSEDGGGTGEQNGQQSIKGYE</sequence>
<feature type="compositionally biased region" description="Acidic residues" evidence="1">
    <location>
        <begin position="390"/>
        <end position="407"/>
    </location>
</feature>
<protein>
    <recommendedName>
        <fullName evidence="4">G5 domain-containing protein</fullName>
    </recommendedName>
</protein>
<reference evidence="3" key="1">
    <citation type="journal article" date="2019" name="Int. J. Syst. Evol. Microbiol.">
        <title>The Global Catalogue of Microorganisms (GCM) 10K type strain sequencing project: providing services to taxonomists for standard genome sequencing and annotation.</title>
        <authorList>
            <consortium name="The Broad Institute Genomics Platform"/>
            <consortium name="The Broad Institute Genome Sequencing Center for Infectious Disease"/>
            <person name="Wu L."/>
            <person name="Ma J."/>
        </authorList>
    </citation>
    <scope>NUCLEOTIDE SEQUENCE [LARGE SCALE GENOMIC DNA]</scope>
    <source>
        <strain evidence="3">KCTC 33792</strain>
    </source>
</reference>
<feature type="compositionally biased region" description="Acidic residues" evidence="1">
    <location>
        <begin position="417"/>
        <end position="426"/>
    </location>
</feature>
<evidence type="ECO:0000313" key="2">
    <source>
        <dbReference type="EMBL" id="MFD2705180.1"/>
    </source>
</evidence>
<dbReference type="EMBL" id="JBHUML010000002">
    <property type="protein sequence ID" value="MFD2705180.1"/>
    <property type="molecule type" value="Genomic_DNA"/>
</dbReference>
<name>A0ABW5T0C0_9BACI</name>
<evidence type="ECO:0008006" key="4">
    <source>
        <dbReference type="Google" id="ProtNLM"/>
    </source>
</evidence>
<organism evidence="2 3">
    <name type="scientific">Salibacterium lacus</name>
    <dbReference type="NCBI Taxonomy" id="1898109"/>
    <lineage>
        <taxon>Bacteria</taxon>
        <taxon>Bacillati</taxon>
        <taxon>Bacillota</taxon>
        <taxon>Bacilli</taxon>
        <taxon>Bacillales</taxon>
        <taxon>Bacillaceae</taxon>
    </lineage>
</organism>
<evidence type="ECO:0000313" key="3">
    <source>
        <dbReference type="Proteomes" id="UP001597520"/>
    </source>
</evidence>
<gene>
    <name evidence="2" type="ORF">ACFSUB_06840</name>
</gene>
<evidence type="ECO:0000256" key="1">
    <source>
        <dbReference type="SAM" id="MobiDB-lite"/>
    </source>
</evidence>
<proteinExistence type="predicted"/>